<name>A0A0J6WV86_9FIRM</name>
<gene>
    <name evidence="3" type="ORF">AB840_12045</name>
</gene>
<dbReference type="Proteomes" id="UP000036503">
    <property type="component" value="Unassembled WGS sequence"/>
</dbReference>
<evidence type="ECO:0000313" key="4">
    <source>
        <dbReference type="Proteomes" id="UP000036503"/>
    </source>
</evidence>
<sequence>MKNRDRIIRYYKGTDNGELAARLIDLADSVAKGRPYAVSEFVSPGAVQIGETIQAHVPSLVLRVFGGYEGAERVKLAFVSADYEGSVDFNVTACRVTWDARYRLLSHRDVLGSLMGLGISRERFGDIIMQEDGAVILADTLLLAYLQQNFVKIAMVPVTVSQMVLKNIMPRQEKIKEIKTTVASLRLDAIVSSGFGISRTKAAEAIKGDRIQVNWQPAKGPSQDVQEGDVISMRGKGRMEMTQITGTSRKGRTGVLLKRYM</sequence>
<dbReference type="PANTHER" id="PTHR13633">
    <property type="entry name" value="MITOCHONDRIAL TRANSCRIPTION RESCUE FACTOR 1"/>
    <property type="match status" value="1"/>
</dbReference>
<dbReference type="Gene3D" id="3.30.70.330">
    <property type="match status" value="1"/>
</dbReference>
<keyword evidence="4" id="KW-1185">Reference proteome</keyword>
<dbReference type="STRING" id="39029.BSR42_10615"/>
<accession>A0A0J6WV86</accession>
<dbReference type="SUPFAM" id="SSF55174">
    <property type="entry name" value="Alpha-L RNA-binding motif"/>
    <property type="match status" value="1"/>
</dbReference>
<dbReference type="Gene3D" id="3.30.1370.160">
    <property type="match status" value="1"/>
</dbReference>
<evidence type="ECO:0000259" key="2">
    <source>
        <dbReference type="SMART" id="SM00363"/>
    </source>
</evidence>
<protein>
    <submittedName>
        <fullName evidence="3">RNA-binding protein S4</fullName>
    </submittedName>
</protein>
<organism evidence="3 4">
    <name type="scientific">Megasphaera cerevisiae DSM 20462</name>
    <dbReference type="NCBI Taxonomy" id="1122219"/>
    <lineage>
        <taxon>Bacteria</taxon>
        <taxon>Bacillati</taxon>
        <taxon>Bacillota</taxon>
        <taxon>Negativicutes</taxon>
        <taxon>Veillonellales</taxon>
        <taxon>Veillonellaceae</taxon>
        <taxon>Megasphaera</taxon>
    </lineage>
</organism>
<dbReference type="GO" id="GO:0003723">
    <property type="term" value="F:RNA binding"/>
    <property type="evidence" value="ECO:0007669"/>
    <property type="project" value="UniProtKB-KW"/>
</dbReference>
<dbReference type="PROSITE" id="PS50889">
    <property type="entry name" value="S4"/>
    <property type="match status" value="1"/>
</dbReference>
<dbReference type="InterPro" id="IPR040591">
    <property type="entry name" value="RqcP2_RBD"/>
</dbReference>
<dbReference type="InterPro" id="IPR036986">
    <property type="entry name" value="S4_RNA-bd_sf"/>
</dbReference>
<dbReference type="InParanoid" id="A0A0J6WV86"/>
<dbReference type="FunCoup" id="A0A0J6WV86">
    <property type="interactions" value="114"/>
</dbReference>
<dbReference type="RefSeq" id="WP_048515095.1">
    <property type="nucleotide sequence ID" value="NZ_FUXD01000041.1"/>
</dbReference>
<reference evidence="3 4" key="1">
    <citation type="submission" date="2015-06" db="EMBL/GenBank/DDBJ databases">
        <title>Draft genome sequence of beer spoilage bacterium Megasphaera cerevisiae type strain 20462.</title>
        <authorList>
            <person name="Kutumbaka K."/>
            <person name="Pasmowitz J."/>
            <person name="Mategko J."/>
            <person name="Reyes D."/>
            <person name="Friedrich A."/>
            <person name="Han S."/>
            <person name="Martens-Habbena W."/>
            <person name="Neal-McKinney J."/>
            <person name="Janagama H.K."/>
            <person name="Nadala C."/>
            <person name="Samadpour M."/>
        </authorList>
    </citation>
    <scope>NUCLEOTIDE SEQUENCE [LARGE SCALE GENOMIC DNA]</scope>
    <source>
        <strain evidence="3 4">DSM 20462</strain>
    </source>
</reference>
<dbReference type="Gene3D" id="3.10.290.10">
    <property type="entry name" value="RNA-binding S4 domain"/>
    <property type="match status" value="1"/>
</dbReference>
<proteinExistence type="predicted"/>
<dbReference type="Pfam" id="PF17774">
    <property type="entry name" value="YlmH_RBD"/>
    <property type="match status" value="1"/>
</dbReference>
<evidence type="ECO:0000313" key="3">
    <source>
        <dbReference type="EMBL" id="KMO85712.1"/>
    </source>
</evidence>
<dbReference type="PANTHER" id="PTHR13633:SF3">
    <property type="entry name" value="MITOCHONDRIAL TRANSCRIPTION RESCUE FACTOR 1"/>
    <property type="match status" value="1"/>
</dbReference>
<dbReference type="PATRIC" id="fig|1122219.3.peg.2385"/>
<evidence type="ECO:0000256" key="1">
    <source>
        <dbReference type="PROSITE-ProRule" id="PRU00182"/>
    </source>
</evidence>
<feature type="domain" description="RNA-binding S4" evidence="2">
    <location>
        <begin position="185"/>
        <end position="252"/>
    </location>
</feature>
<dbReference type="SMART" id="SM00363">
    <property type="entry name" value="S4"/>
    <property type="match status" value="1"/>
</dbReference>
<dbReference type="OrthoDB" id="9812787at2"/>
<dbReference type="InterPro" id="IPR012677">
    <property type="entry name" value="Nucleotide-bd_a/b_plait_sf"/>
</dbReference>
<keyword evidence="1" id="KW-0694">RNA-binding</keyword>
<dbReference type="CDD" id="cd00165">
    <property type="entry name" value="S4"/>
    <property type="match status" value="1"/>
</dbReference>
<dbReference type="AlphaFoldDB" id="A0A0J6WV86"/>
<dbReference type="Pfam" id="PF01479">
    <property type="entry name" value="S4"/>
    <property type="match status" value="1"/>
</dbReference>
<dbReference type="EMBL" id="LEKT01000049">
    <property type="protein sequence ID" value="KMO85712.1"/>
    <property type="molecule type" value="Genomic_DNA"/>
</dbReference>
<comment type="caution">
    <text evidence="3">The sequence shown here is derived from an EMBL/GenBank/DDBJ whole genome shotgun (WGS) entry which is preliminary data.</text>
</comment>
<dbReference type="InterPro" id="IPR002942">
    <property type="entry name" value="S4_RNA-bd"/>
</dbReference>